<comment type="caution">
    <text evidence="1">The sequence shown here is derived from an EMBL/GenBank/DDBJ whole genome shotgun (WGS) entry which is preliminary data.</text>
</comment>
<dbReference type="EMBL" id="JAERTY010000010">
    <property type="protein sequence ID" value="MBL1410691.1"/>
    <property type="molecule type" value="Genomic_DNA"/>
</dbReference>
<evidence type="ECO:0000313" key="2">
    <source>
        <dbReference type="Proteomes" id="UP000625283"/>
    </source>
</evidence>
<sequence length="294" mass="33530">MKYFVVFLLLCTGLNYSCKKDTEGSLSIPIFSKIDRLEFHYSAPSFGPTLIDDIVYDEKGRIIRFQGESYQYNNAGKVTKIDVKIDPSEFVNSAEHYWFDLTYDHLGRFKSISETRFEELPSSPEGGTYTRPGIESRSYSLGYGDNSSLPSTIDCPHAVYTSGVQFPSGFERGTSVGVFEHKNGNVVAEKTTVKGKVNGRWNPEAEEIEIKSSRLFSYDSSYNVYMFLFGSLGFVPKEVEKALSLEPFGIYNKNNMVNVEVEGKSMNIDYMYDEQRRIKEIKRGHTTLKIFYKI</sequence>
<reference evidence="1 2" key="1">
    <citation type="submission" date="2021-01" db="EMBL/GenBank/DDBJ databases">
        <title>C459-1 draft genome sequence.</title>
        <authorList>
            <person name="Zhang X.-F."/>
        </authorList>
    </citation>
    <scope>NUCLEOTIDE SEQUENCE [LARGE SCALE GENOMIC DNA]</scope>
    <source>
        <strain evidence="2">C459-1</strain>
    </source>
</reference>
<dbReference type="Proteomes" id="UP000625283">
    <property type="component" value="Unassembled WGS sequence"/>
</dbReference>
<dbReference type="RefSeq" id="WP_202104383.1">
    <property type="nucleotide sequence ID" value="NZ_JAERTY010000010.1"/>
</dbReference>
<protein>
    <recommendedName>
        <fullName evidence="3">DUF4595 domain-containing protein</fullName>
    </recommendedName>
</protein>
<gene>
    <name evidence="1" type="ORF">JKG61_18170</name>
</gene>
<organism evidence="1 2">
    <name type="scientific">Sphingobacterium faecale</name>
    <dbReference type="NCBI Taxonomy" id="2803775"/>
    <lineage>
        <taxon>Bacteria</taxon>
        <taxon>Pseudomonadati</taxon>
        <taxon>Bacteroidota</taxon>
        <taxon>Sphingobacteriia</taxon>
        <taxon>Sphingobacteriales</taxon>
        <taxon>Sphingobacteriaceae</taxon>
        <taxon>Sphingobacterium</taxon>
    </lineage>
</organism>
<accession>A0ABS1R7J1</accession>
<proteinExistence type="predicted"/>
<evidence type="ECO:0000313" key="1">
    <source>
        <dbReference type="EMBL" id="MBL1410691.1"/>
    </source>
</evidence>
<evidence type="ECO:0008006" key="3">
    <source>
        <dbReference type="Google" id="ProtNLM"/>
    </source>
</evidence>
<name>A0ABS1R7J1_9SPHI</name>
<keyword evidence="2" id="KW-1185">Reference proteome</keyword>